<dbReference type="InterPro" id="IPR052724">
    <property type="entry name" value="GT117_domain-containing"/>
</dbReference>
<dbReference type="Pfam" id="PF11028">
    <property type="entry name" value="TMEM260-like"/>
    <property type="match status" value="1"/>
</dbReference>
<evidence type="ECO:0000313" key="2">
    <source>
        <dbReference type="EMBL" id="HGK28220.1"/>
    </source>
</evidence>
<sequence length="584" mass="63967">MSSQLRQLSDWWLPFAAVGVSLVVYASTAAPAVGLIDSGELSAGCYLLNVLHPTGYPLYTLLGRLASMIPLGSVANRLTGLSAVLSASGVGLFVWLCRRLGFSAWAAAGAGLVLAFSVPVWSVSTDAEVHALTLVLSVLVWLGVLEAGQRRGLLLVAYLAGLALTNHMSVVSVVVGAGLAVSLVMGRELPRRLPVVVLLILLGLSPYLFLPLRARAGPVMAWGNPVNLERFWWHVTGRQYQVWMFSLPASQVLANAGRGVVMLGRSLAWVLIPAAAAGAFAMFRARRALVLGLTAAGTLSFLYAVNYSIPDIEAYFLPAMLTLAVFAAAGLELAVRRWRTVRFAVLLPAVVLLAAGFSDLSRRGHYVAYDAAVNTLASADSGAVIMTDWWDLYAPIFYLQHVEGLRPDVCVVDRELVRRSWYLGYLDRNYPWLMERLQQEKADYVFYLDQFEHGRLRDPAAIQRCFISLLRGFLVRDDMRPTYVTFAADAGPDARQLLSGLAVVPVGLLFRVGDDSGLPAFDYTQLEVRVPGSGLDQRTRVNLERYRYFARERARALLNAGRPEEARSLAAWVDMKLRPVAGQR</sequence>
<dbReference type="EMBL" id="DSUT01000094">
    <property type="protein sequence ID" value="HGK28220.1"/>
    <property type="molecule type" value="Genomic_DNA"/>
</dbReference>
<feature type="transmembrane region" description="Helical" evidence="1">
    <location>
        <begin position="12"/>
        <end position="35"/>
    </location>
</feature>
<proteinExistence type="predicted"/>
<dbReference type="PANTHER" id="PTHR16214:SF3">
    <property type="entry name" value="TRANSMEMBRANE PROTEIN 260"/>
    <property type="match status" value="1"/>
</dbReference>
<feature type="transmembrane region" description="Helical" evidence="1">
    <location>
        <begin position="102"/>
        <end position="122"/>
    </location>
</feature>
<accession>A0A7C4GGI7</accession>
<comment type="caution">
    <text evidence="2">The sequence shown here is derived from an EMBL/GenBank/DDBJ whole genome shotgun (WGS) entry which is preliminary data.</text>
</comment>
<gene>
    <name evidence="2" type="ORF">ENS41_04620</name>
</gene>
<dbReference type="AlphaFoldDB" id="A0A7C4GGI7"/>
<organism evidence="2">
    <name type="scientific">candidate division WOR-3 bacterium</name>
    <dbReference type="NCBI Taxonomy" id="2052148"/>
    <lineage>
        <taxon>Bacteria</taxon>
        <taxon>Bacteria division WOR-3</taxon>
    </lineage>
</organism>
<evidence type="ECO:0000256" key="1">
    <source>
        <dbReference type="SAM" id="Phobius"/>
    </source>
</evidence>
<keyword evidence="1" id="KW-1133">Transmembrane helix</keyword>
<reference evidence="2" key="1">
    <citation type="journal article" date="2020" name="mSystems">
        <title>Genome- and Community-Level Interaction Insights into Carbon Utilization and Element Cycling Functions of Hydrothermarchaeota in Hydrothermal Sediment.</title>
        <authorList>
            <person name="Zhou Z."/>
            <person name="Liu Y."/>
            <person name="Xu W."/>
            <person name="Pan J."/>
            <person name="Luo Z.H."/>
            <person name="Li M."/>
        </authorList>
    </citation>
    <scope>NUCLEOTIDE SEQUENCE [LARGE SCALE GENOMIC DNA]</scope>
    <source>
        <strain evidence="2">SpSt-488</strain>
    </source>
</reference>
<feature type="transmembrane region" description="Helical" evidence="1">
    <location>
        <begin position="266"/>
        <end position="283"/>
    </location>
</feature>
<feature type="transmembrane region" description="Helical" evidence="1">
    <location>
        <begin position="341"/>
        <end position="358"/>
    </location>
</feature>
<feature type="transmembrane region" description="Helical" evidence="1">
    <location>
        <begin position="155"/>
        <end position="181"/>
    </location>
</feature>
<keyword evidence="1" id="KW-0472">Membrane</keyword>
<feature type="transmembrane region" description="Helical" evidence="1">
    <location>
        <begin position="193"/>
        <end position="210"/>
    </location>
</feature>
<dbReference type="PANTHER" id="PTHR16214">
    <property type="entry name" value="TRANSMEMBRANE PROTEIN 260"/>
    <property type="match status" value="1"/>
</dbReference>
<dbReference type="InterPro" id="IPR021280">
    <property type="entry name" value="TMEM260-like"/>
</dbReference>
<feature type="transmembrane region" description="Helical" evidence="1">
    <location>
        <begin position="315"/>
        <end position="334"/>
    </location>
</feature>
<name>A0A7C4GGI7_UNCW3</name>
<feature type="transmembrane region" description="Helical" evidence="1">
    <location>
        <begin position="74"/>
        <end position="96"/>
    </location>
</feature>
<protein>
    <submittedName>
        <fullName evidence="2">DUF2723 domain-containing protein</fullName>
    </submittedName>
</protein>
<keyword evidence="1" id="KW-0812">Transmembrane</keyword>
<feature type="transmembrane region" description="Helical" evidence="1">
    <location>
        <begin position="290"/>
        <end position="309"/>
    </location>
</feature>